<evidence type="ECO:0000313" key="1">
    <source>
        <dbReference type="EMBL" id="KTW25997.1"/>
    </source>
</evidence>
<sequence>MTLKSQFYVDYVFKRSLGICQKSQDLEVPILKIDINTVDTPDKALRRDILLGTISSWPFYLVSVPKYTRNTPYFLHFFENEAMFENIIDRNEDINETEEEEVRDEGDIHLWLLSTNEKVKLMKKIIFKPLSINNIPIISLETIWDTIKYTLTQVLLRRHICVTDEMESMCGGWIEVRRVQLYSQNNIMDMKSMAVPAGEGNIYNHACFSYLKYGIIPVLTNTRVIFFPYYHMNDYDNQTSYDNKFWPPSSSFELEIWSNTSSKELLPIVFELDLYIEKLLADTNQCSPDALVLNHFHAEFMTPYKRKINNSSLLDFEGVTVIAGGLGKTILIVVQLRIIPWKRTAVPFNVKIWSLKAHVRIPIKVIQAGFSFMLGKKPEAHNCHEYCINDKYKLMESYQNDGLGYSTSLKELHCEELGISLLNTGWS</sequence>
<keyword evidence="2" id="KW-1185">Reference proteome</keyword>
<gene>
    <name evidence="1" type="ORF">T552_03269</name>
</gene>
<accession>A0A0W4ZC89</accession>
<dbReference type="VEuPathDB" id="FungiDB:T552_03269"/>
<name>A0A0W4ZC89_PNEC8</name>
<evidence type="ECO:0000313" key="2">
    <source>
        <dbReference type="Proteomes" id="UP000054454"/>
    </source>
</evidence>
<dbReference type="OrthoDB" id="5292411at2759"/>
<dbReference type="AlphaFoldDB" id="A0A0W4ZC89"/>
<comment type="caution">
    <text evidence="1">The sequence shown here is derived from an EMBL/GenBank/DDBJ whole genome shotgun (WGS) entry which is preliminary data.</text>
</comment>
<protein>
    <submittedName>
        <fullName evidence="1">Uncharacterized protein</fullName>
    </submittedName>
</protein>
<proteinExistence type="predicted"/>
<dbReference type="EMBL" id="LFVZ01000015">
    <property type="protein sequence ID" value="KTW25997.1"/>
    <property type="molecule type" value="Genomic_DNA"/>
</dbReference>
<dbReference type="GeneID" id="28937981"/>
<reference evidence="2" key="1">
    <citation type="journal article" date="2016" name="Nat. Commun.">
        <title>Genome analysis of three Pneumocystis species reveals adaptation mechanisms to life exclusively in mammalian hosts.</title>
        <authorList>
            <person name="Ma L."/>
            <person name="Chen Z."/>
            <person name="Huang D.W."/>
            <person name="Kutty G."/>
            <person name="Ishihara M."/>
            <person name="Wang H."/>
            <person name="Abouelleil A."/>
            <person name="Bishop L."/>
            <person name="Davey E."/>
            <person name="Deng R."/>
            <person name="Deng X."/>
            <person name="Fan L."/>
            <person name="Fantoni G."/>
            <person name="Fitzgerald M."/>
            <person name="Gogineni E."/>
            <person name="Goldberg J.M."/>
            <person name="Handley G."/>
            <person name="Hu X."/>
            <person name="Huber C."/>
            <person name="Jiao X."/>
            <person name="Jones K."/>
            <person name="Levin J.Z."/>
            <person name="Liu Y."/>
            <person name="Macdonald P."/>
            <person name="Melnikov A."/>
            <person name="Raley C."/>
            <person name="Sassi M."/>
            <person name="Sherman B.T."/>
            <person name="Song X."/>
            <person name="Sykes S."/>
            <person name="Tran B."/>
            <person name="Walsh L."/>
            <person name="Xia Y."/>
            <person name="Yang J."/>
            <person name="Young S."/>
            <person name="Zeng Q."/>
            <person name="Zheng X."/>
            <person name="Stephens R."/>
            <person name="Nusbaum C."/>
            <person name="Birren B.W."/>
            <person name="Azadi P."/>
            <person name="Lempicki R.A."/>
            <person name="Cuomo C.A."/>
            <person name="Kovacs J.A."/>
        </authorList>
    </citation>
    <scope>NUCLEOTIDE SEQUENCE [LARGE SCALE GENOMIC DNA]</scope>
    <source>
        <strain evidence="2">B80</strain>
    </source>
</reference>
<organism evidence="1 2">
    <name type="scientific">Pneumocystis carinii (strain B80)</name>
    <name type="common">Rat pneumocystis pneumonia agent</name>
    <name type="synonym">Pneumocystis carinii f. sp. carinii</name>
    <dbReference type="NCBI Taxonomy" id="1408658"/>
    <lineage>
        <taxon>Eukaryota</taxon>
        <taxon>Fungi</taxon>
        <taxon>Dikarya</taxon>
        <taxon>Ascomycota</taxon>
        <taxon>Taphrinomycotina</taxon>
        <taxon>Pneumocystomycetes</taxon>
        <taxon>Pneumocystaceae</taxon>
        <taxon>Pneumocystis</taxon>
    </lineage>
</organism>
<dbReference type="Proteomes" id="UP000054454">
    <property type="component" value="Unassembled WGS sequence"/>
</dbReference>
<dbReference type="RefSeq" id="XP_018224577.1">
    <property type="nucleotide sequence ID" value="XM_018371778.1"/>
</dbReference>